<feature type="non-terminal residue" evidence="1">
    <location>
        <position position="342"/>
    </location>
</feature>
<feature type="non-terminal residue" evidence="1">
    <location>
        <position position="1"/>
    </location>
</feature>
<sequence length="342" mass="39493">ACKRDAEQSGNIAFFNEQAASAELFRKMLYEYITQCASKGPGCKRDRFDWVTYQQRVYAQKQLTKGHKLKPMCYEKWMKHSQEEEFKSWQEAHSEWQRMEANPEVERDQLGPKQSPLRLHCPAGDYIKKEDISGVANERLAGTKQKNKPGAKDIEALDEQIQAHLPGWDDPRLRIGDYSGKTSSLFLLNGGHAVREKRVEGLKDSRQHRLVTQSQQTPRLPQMLPKKYDEVLNTLNKDRKMWESTLQTANDSIKAFLADNSREDYKHFLALAEVRLNVLSAVLEKNITREDLQERLAKLTDEEKTYLPCNIDLFVRPLDMVDKIKAILVAVSKEDLATRKEA</sequence>
<accession>A0A812RUG1</accession>
<proteinExistence type="predicted"/>
<keyword evidence="2" id="KW-1185">Reference proteome</keyword>
<comment type="caution">
    <text evidence="1">The sequence shown here is derived from an EMBL/GenBank/DDBJ whole genome shotgun (WGS) entry which is preliminary data.</text>
</comment>
<evidence type="ECO:0000313" key="2">
    <source>
        <dbReference type="Proteomes" id="UP000649617"/>
    </source>
</evidence>
<name>A0A812RUG1_SYMPI</name>
<organism evidence="1 2">
    <name type="scientific">Symbiodinium pilosum</name>
    <name type="common">Dinoflagellate</name>
    <dbReference type="NCBI Taxonomy" id="2952"/>
    <lineage>
        <taxon>Eukaryota</taxon>
        <taxon>Sar</taxon>
        <taxon>Alveolata</taxon>
        <taxon>Dinophyceae</taxon>
        <taxon>Suessiales</taxon>
        <taxon>Symbiodiniaceae</taxon>
        <taxon>Symbiodinium</taxon>
    </lineage>
</organism>
<protein>
    <submittedName>
        <fullName evidence="1">Uncharacterized protein</fullName>
    </submittedName>
</protein>
<dbReference type="AlphaFoldDB" id="A0A812RUG1"/>
<gene>
    <name evidence="1" type="ORF">SPIL2461_LOCUS11046</name>
</gene>
<evidence type="ECO:0000313" key="1">
    <source>
        <dbReference type="EMBL" id="CAE7450937.1"/>
    </source>
</evidence>
<reference evidence="1" key="1">
    <citation type="submission" date="2021-02" db="EMBL/GenBank/DDBJ databases">
        <authorList>
            <person name="Dougan E. K."/>
            <person name="Rhodes N."/>
            <person name="Thang M."/>
            <person name="Chan C."/>
        </authorList>
    </citation>
    <scope>NUCLEOTIDE SEQUENCE</scope>
</reference>
<dbReference type="EMBL" id="CAJNIZ010021367">
    <property type="protein sequence ID" value="CAE7450937.1"/>
    <property type="molecule type" value="Genomic_DNA"/>
</dbReference>
<dbReference type="Proteomes" id="UP000649617">
    <property type="component" value="Unassembled WGS sequence"/>
</dbReference>